<dbReference type="NCBIfam" id="NF006625">
    <property type="entry name" value="PRK09194.1"/>
    <property type="match status" value="1"/>
</dbReference>
<dbReference type="InterPro" id="IPR002314">
    <property type="entry name" value="aa-tRNA-synt_IIb"/>
</dbReference>
<keyword evidence="8 12" id="KW-0030">Aminoacyl-tRNA synthetase</keyword>
<dbReference type="GO" id="GO:0002161">
    <property type="term" value="F:aminoacyl-tRNA deacylase activity"/>
    <property type="evidence" value="ECO:0007669"/>
    <property type="project" value="InterPro"/>
</dbReference>
<evidence type="ECO:0000313" key="14">
    <source>
        <dbReference type="EMBL" id="NEB15738.1"/>
    </source>
</evidence>
<dbReference type="InterPro" id="IPR002316">
    <property type="entry name" value="Pro-tRNA-ligase_IIa"/>
</dbReference>
<evidence type="ECO:0000256" key="11">
    <source>
        <dbReference type="ARBA" id="ARBA00060755"/>
    </source>
</evidence>
<dbReference type="Pfam" id="PF03129">
    <property type="entry name" value="HGTP_anticodon"/>
    <property type="match status" value="1"/>
</dbReference>
<dbReference type="GO" id="GO:0006433">
    <property type="term" value="P:prolyl-tRNA aminoacylation"/>
    <property type="evidence" value="ECO:0007669"/>
    <property type="project" value="UniProtKB-UniRule"/>
</dbReference>
<dbReference type="InterPro" id="IPR044140">
    <property type="entry name" value="ProRS_anticodon_short"/>
</dbReference>
<protein>
    <recommendedName>
        <fullName evidence="12">Proline--tRNA ligase</fullName>
        <ecNumber evidence="12">6.1.1.15</ecNumber>
    </recommendedName>
    <alternativeName>
        <fullName evidence="12">Prolyl-tRNA synthetase</fullName>
        <shortName evidence="12">ProRS</shortName>
    </alternativeName>
</protein>
<dbReference type="FunFam" id="3.30.930.10:FF:000066">
    <property type="entry name" value="Proline--tRNA ligase"/>
    <property type="match status" value="1"/>
</dbReference>
<dbReference type="Gene3D" id="3.90.960.10">
    <property type="entry name" value="YbaK/aminoacyl-tRNA synthetase-associated domain"/>
    <property type="match status" value="1"/>
</dbReference>
<dbReference type="EMBL" id="JAAGMB010000096">
    <property type="protein sequence ID" value="NEB15738.1"/>
    <property type="molecule type" value="Genomic_DNA"/>
</dbReference>
<dbReference type="InterPro" id="IPR050062">
    <property type="entry name" value="Pro-tRNA_synthetase"/>
</dbReference>
<dbReference type="InterPro" id="IPR006195">
    <property type="entry name" value="aa-tRNA-synth_II"/>
</dbReference>
<dbReference type="SUPFAM" id="SSF52954">
    <property type="entry name" value="Class II aaRS ABD-related"/>
    <property type="match status" value="1"/>
</dbReference>
<dbReference type="PROSITE" id="PS50862">
    <property type="entry name" value="AA_TRNA_LIGASE_II"/>
    <property type="match status" value="1"/>
</dbReference>
<dbReference type="SUPFAM" id="SSF55681">
    <property type="entry name" value="Class II aaRS and biotin synthetases"/>
    <property type="match status" value="1"/>
</dbReference>
<keyword evidence="5 12" id="KW-0547">Nucleotide-binding</keyword>
<dbReference type="NCBIfam" id="TIGR00409">
    <property type="entry name" value="proS_fam_II"/>
    <property type="match status" value="1"/>
</dbReference>
<dbReference type="PANTHER" id="PTHR42753">
    <property type="entry name" value="MITOCHONDRIAL RIBOSOME PROTEIN L39/PROLYL-TRNA LIGASE FAMILY MEMBER"/>
    <property type="match status" value="1"/>
</dbReference>
<reference evidence="14 15" key="1">
    <citation type="submission" date="2020-01" db="EMBL/GenBank/DDBJ databases">
        <title>Insect and environment-associated Actinomycetes.</title>
        <authorList>
            <person name="Currrie C."/>
            <person name="Chevrette M."/>
            <person name="Carlson C."/>
            <person name="Stubbendieck R."/>
            <person name="Wendt-Pienkowski E."/>
        </authorList>
    </citation>
    <scope>NUCLEOTIDE SEQUENCE [LARGE SCALE GENOMIC DNA]</scope>
    <source>
        <strain evidence="14 15">SID14172</strain>
    </source>
</reference>
<dbReference type="Proteomes" id="UP000469545">
    <property type="component" value="Unassembled WGS sequence"/>
</dbReference>
<keyword evidence="7 12" id="KW-0648">Protein biosynthesis</keyword>
<comment type="subcellular location">
    <subcellularLocation>
        <location evidence="1 12">Cytoplasm</location>
    </subcellularLocation>
</comment>
<proteinExistence type="inferred from homology"/>
<dbReference type="InterPro" id="IPR036621">
    <property type="entry name" value="Anticodon-bd_dom_sf"/>
</dbReference>
<dbReference type="EC" id="6.1.1.15" evidence="12"/>
<feature type="domain" description="Aminoacyl-transfer RNA synthetases class-II family profile" evidence="13">
    <location>
        <begin position="58"/>
        <end position="475"/>
    </location>
</feature>
<comment type="similarity">
    <text evidence="11 12">Belongs to the class-II aminoacyl-tRNA synthetase family. ProS type 1 subfamily.</text>
</comment>
<keyword evidence="15" id="KW-1185">Reference proteome</keyword>
<dbReference type="InterPro" id="IPR045864">
    <property type="entry name" value="aa-tRNA-synth_II/BPL/LPL"/>
</dbReference>
<evidence type="ECO:0000256" key="7">
    <source>
        <dbReference type="ARBA" id="ARBA00022917"/>
    </source>
</evidence>
<dbReference type="Gene3D" id="3.40.50.800">
    <property type="entry name" value="Anticodon-binding domain"/>
    <property type="match status" value="1"/>
</dbReference>
<evidence type="ECO:0000256" key="4">
    <source>
        <dbReference type="ARBA" id="ARBA00022598"/>
    </source>
</evidence>
<comment type="catalytic activity">
    <reaction evidence="9 12">
        <text>tRNA(Pro) + L-proline + ATP = L-prolyl-tRNA(Pro) + AMP + diphosphate</text>
        <dbReference type="Rhea" id="RHEA:14305"/>
        <dbReference type="Rhea" id="RHEA-COMP:9700"/>
        <dbReference type="Rhea" id="RHEA-COMP:9702"/>
        <dbReference type="ChEBI" id="CHEBI:30616"/>
        <dbReference type="ChEBI" id="CHEBI:33019"/>
        <dbReference type="ChEBI" id="CHEBI:60039"/>
        <dbReference type="ChEBI" id="CHEBI:78442"/>
        <dbReference type="ChEBI" id="CHEBI:78532"/>
        <dbReference type="ChEBI" id="CHEBI:456215"/>
        <dbReference type="EC" id="6.1.1.15"/>
    </reaction>
</comment>
<dbReference type="CDD" id="cd00861">
    <property type="entry name" value="ProRS_anticodon_short"/>
    <property type="match status" value="1"/>
</dbReference>
<dbReference type="Pfam" id="PF00587">
    <property type="entry name" value="tRNA-synt_2b"/>
    <property type="match status" value="1"/>
</dbReference>
<dbReference type="PANTHER" id="PTHR42753:SF2">
    <property type="entry name" value="PROLINE--TRNA LIGASE"/>
    <property type="match status" value="1"/>
</dbReference>
<evidence type="ECO:0000259" key="13">
    <source>
        <dbReference type="PROSITE" id="PS50862"/>
    </source>
</evidence>
<keyword evidence="4 12" id="KW-0436">Ligase</keyword>
<name>A0A6N9UDA4_9ACTN</name>
<evidence type="ECO:0000256" key="6">
    <source>
        <dbReference type="ARBA" id="ARBA00022840"/>
    </source>
</evidence>
<dbReference type="FunFam" id="3.30.930.10:FF:000065">
    <property type="entry name" value="Proline--tRNA ligase"/>
    <property type="match status" value="1"/>
</dbReference>
<dbReference type="InterPro" id="IPR036754">
    <property type="entry name" value="YbaK/aa-tRNA-synt-asso_dom_sf"/>
</dbReference>
<comment type="subunit">
    <text evidence="2 12">Homodimer.</text>
</comment>
<gene>
    <name evidence="12" type="primary">proS</name>
    <name evidence="14" type="ORF">G3I46_04290</name>
</gene>
<evidence type="ECO:0000256" key="2">
    <source>
        <dbReference type="ARBA" id="ARBA00011738"/>
    </source>
</evidence>
<dbReference type="RefSeq" id="WP_164138833.1">
    <property type="nucleotide sequence ID" value="NZ_JAAGMB010000096.1"/>
</dbReference>
<evidence type="ECO:0000256" key="10">
    <source>
        <dbReference type="ARBA" id="ARBA00053664"/>
    </source>
</evidence>
<keyword evidence="3 12" id="KW-0963">Cytoplasm</keyword>
<keyword evidence="6 12" id="KW-0067">ATP-binding</keyword>
<dbReference type="GO" id="GO:0004827">
    <property type="term" value="F:proline-tRNA ligase activity"/>
    <property type="evidence" value="ECO:0007669"/>
    <property type="project" value="UniProtKB-UniRule"/>
</dbReference>
<evidence type="ECO:0000256" key="12">
    <source>
        <dbReference type="HAMAP-Rule" id="MF_01569"/>
    </source>
</evidence>
<comment type="domain">
    <text evidence="12">Consists of three domains: the N-terminal catalytic domain, the editing domain and the C-terminal anticodon-binding domain.</text>
</comment>
<dbReference type="InterPro" id="IPR033730">
    <property type="entry name" value="ProRS_core_prok"/>
</dbReference>
<dbReference type="HAMAP" id="MF_01569">
    <property type="entry name" value="Pro_tRNA_synth_type1"/>
    <property type="match status" value="1"/>
</dbReference>
<organism evidence="14 15">
    <name type="scientific">Streptomyces coelicoflavus</name>
    <dbReference type="NCBI Taxonomy" id="285562"/>
    <lineage>
        <taxon>Bacteria</taxon>
        <taxon>Bacillati</taxon>
        <taxon>Actinomycetota</taxon>
        <taxon>Actinomycetes</taxon>
        <taxon>Kitasatosporales</taxon>
        <taxon>Streptomycetaceae</taxon>
        <taxon>Streptomyces</taxon>
    </lineage>
</organism>
<dbReference type="PRINTS" id="PR01046">
    <property type="entry name" value="TRNASYNTHPRO"/>
</dbReference>
<dbReference type="InterPro" id="IPR023717">
    <property type="entry name" value="Pro-tRNA-Synthase_IIa_type1"/>
</dbReference>
<dbReference type="AlphaFoldDB" id="A0A6N9UDA4"/>
<evidence type="ECO:0000256" key="3">
    <source>
        <dbReference type="ARBA" id="ARBA00022490"/>
    </source>
</evidence>
<evidence type="ECO:0000256" key="5">
    <source>
        <dbReference type="ARBA" id="ARBA00022741"/>
    </source>
</evidence>
<dbReference type="Gene3D" id="3.30.930.10">
    <property type="entry name" value="Bira Bifunctional Protein, Domain 2"/>
    <property type="match status" value="2"/>
</dbReference>
<evidence type="ECO:0000256" key="1">
    <source>
        <dbReference type="ARBA" id="ARBA00004496"/>
    </source>
</evidence>
<evidence type="ECO:0000256" key="9">
    <source>
        <dbReference type="ARBA" id="ARBA00047671"/>
    </source>
</evidence>
<dbReference type="InterPro" id="IPR007214">
    <property type="entry name" value="YbaK/aa-tRNA-synth-assoc-dom"/>
</dbReference>
<dbReference type="Pfam" id="PF04073">
    <property type="entry name" value="tRNA_edit"/>
    <property type="match status" value="1"/>
</dbReference>
<dbReference type="SUPFAM" id="SSF55826">
    <property type="entry name" value="YbaK/ProRS associated domain"/>
    <property type="match status" value="1"/>
</dbReference>
<dbReference type="GO" id="GO:0005829">
    <property type="term" value="C:cytosol"/>
    <property type="evidence" value="ECO:0007669"/>
    <property type="project" value="TreeGrafter"/>
</dbReference>
<dbReference type="CDD" id="cd00779">
    <property type="entry name" value="ProRS_core_prok"/>
    <property type="match status" value="1"/>
</dbReference>
<comment type="function">
    <text evidence="10 12">Catalyzes the attachment of proline to tRNA(Pro) in a two-step reaction: proline is first activated by ATP to form Pro-AMP and then transferred to the acceptor end of tRNA(Pro). As ProRS can inadvertently accommodate and process non-cognate amino acids such as alanine and cysteine, to avoid such errors it has two additional distinct editing activities against alanine. One activity is designated as 'pretransfer' editing and involves the tRNA(Pro)-independent hydrolysis of activated Ala-AMP. The other activity is designated 'posttransfer' editing and involves deacylation of mischarged Ala-tRNA(Pro). The misacylated Cys-tRNA(Pro) is not edited by ProRS.</text>
</comment>
<dbReference type="InterPro" id="IPR004500">
    <property type="entry name" value="Pro-tRNA-synth_IIa_bac-type"/>
</dbReference>
<dbReference type="GO" id="GO:0005524">
    <property type="term" value="F:ATP binding"/>
    <property type="evidence" value="ECO:0007669"/>
    <property type="project" value="UniProtKB-UniRule"/>
</dbReference>
<comment type="caution">
    <text evidence="14">The sequence shown here is derived from an EMBL/GenBank/DDBJ whole genome shotgun (WGS) entry which is preliminary data.</text>
</comment>
<dbReference type="InterPro" id="IPR004154">
    <property type="entry name" value="Anticodon-bd"/>
</dbReference>
<accession>A0A6N9UDA4</accession>
<sequence>MANAPVQRMSKLMAKTLRDDPADAEVLSHKLLVRAGYVRRTAAGLWSWLPLGKKVLGNIERIVREEMDAIGAQEVQLPALLPREPYEATGRWDEYGPELFRLQDRKGGDYLLGPTHEEIFTLLVKDQASSYKDLPVILYQIQNKYRDEARPRAGILRGREFLMKDSYSFDVADEGLAESYALHRAAYQRIFERLGLDYRIVAATAGAMGGSKSEEFLAPAEAGEDTFADCPNCDYAANTEAITHALTPVDATGVPAAEDIPTPDTPTIETLAASLGVPASATLKNLLVKVDGEIVAVGVPGDREVDMDKVEAHFAPAAVELVTAEDFVGRPDLVRGYVGPQGLGEKVTYIADPRVAPGTAWITGANKADTHAKNVVAGRDFEVDAYVDVVVVREGDPCPKCGTGLKLDRAIEIGHIFQLGRKYADALKLDVLGQNGKPARVTMGSYGIGVSRAVAALAEQHADDKGLVWSKEVAPADVHVVAAGKALQTELALEVSDKLAAAGVRVLVDDRAGVSPGVKFTDAELIGVPQILVAGRRSAEGVVELKDRRTGEREEVTVEEAITRLTN</sequence>
<evidence type="ECO:0000313" key="15">
    <source>
        <dbReference type="Proteomes" id="UP000469545"/>
    </source>
</evidence>
<evidence type="ECO:0000256" key="8">
    <source>
        <dbReference type="ARBA" id="ARBA00023146"/>
    </source>
</evidence>